<gene>
    <name evidence="3" type="ORF">BJY26_002174</name>
</gene>
<dbReference type="AlphaFoldDB" id="A0A7Z0D2Z7"/>
<sequence>MTAKRRPATRRRQSSAPSEGRRPREAARDRDVADPPGDPTRPARRLSGRMLAMAGVLLLLVLLFAPTVRTFIRQQQQISELKSSISDTKHDVSKLKHERAQMNDPNYVRQLARKRLLYTMPGEKSFIVINKDKAPTVKQHGVDNGKVVSPTNSQEWYSGLWDSVQRAGTQRPMTVSP</sequence>
<keyword evidence="4" id="KW-1185">Reference proteome</keyword>
<dbReference type="Pfam" id="PF04977">
    <property type="entry name" value="DivIC"/>
    <property type="match status" value="1"/>
</dbReference>
<comment type="caution">
    <text evidence="3">The sequence shown here is derived from an EMBL/GenBank/DDBJ whole genome shotgun (WGS) entry which is preliminary data.</text>
</comment>
<evidence type="ECO:0000256" key="1">
    <source>
        <dbReference type="SAM" id="MobiDB-lite"/>
    </source>
</evidence>
<feature type="compositionally biased region" description="Basic residues" evidence="1">
    <location>
        <begin position="1"/>
        <end position="13"/>
    </location>
</feature>
<dbReference type="EMBL" id="JACBZP010000001">
    <property type="protein sequence ID" value="NYI67868.1"/>
    <property type="molecule type" value="Genomic_DNA"/>
</dbReference>
<feature type="transmembrane region" description="Helical" evidence="2">
    <location>
        <begin position="51"/>
        <end position="72"/>
    </location>
</feature>
<feature type="region of interest" description="Disordered" evidence="1">
    <location>
        <begin position="1"/>
        <end position="46"/>
    </location>
</feature>
<keyword evidence="2" id="KW-0472">Membrane</keyword>
<evidence type="ECO:0000313" key="4">
    <source>
        <dbReference type="Proteomes" id="UP000539111"/>
    </source>
</evidence>
<keyword evidence="2" id="KW-0812">Transmembrane</keyword>
<dbReference type="Proteomes" id="UP000539111">
    <property type="component" value="Unassembled WGS sequence"/>
</dbReference>
<keyword evidence="3" id="KW-0132">Cell division</keyword>
<dbReference type="RefSeq" id="WP_179428159.1">
    <property type="nucleotide sequence ID" value="NZ_JACBZP010000001.1"/>
</dbReference>
<name>A0A7Z0D2Z7_9MICO</name>
<reference evidence="3 4" key="1">
    <citation type="submission" date="2020-07" db="EMBL/GenBank/DDBJ databases">
        <title>Sequencing the genomes of 1000 actinobacteria strains.</title>
        <authorList>
            <person name="Klenk H.-P."/>
        </authorList>
    </citation>
    <scope>NUCLEOTIDE SEQUENCE [LARGE SCALE GENOMIC DNA]</scope>
    <source>
        <strain evidence="3 4">DSM 26341</strain>
    </source>
</reference>
<accession>A0A7Z0D2Z7</accession>
<organism evidence="3 4">
    <name type="scientific">Spelaeicoccus albus</name>
    <dbReference type="NCBI Taxonomy" id="1280376"/>
    <lineage>
        <taxon>Bacteria</taxon>
        <taxon>Bacillati</taxon>
        <taxon>Actinomycetota</taxon>
        <taxon>Actinomycetes</taxon>
        <taxon>Micrococcales</taxon>
        <taxon>Brevibacteriaceae</taxon>
        <taxon>Spelaeicoccus</taxon>
    </lineage>
</organism>
<feature type="compositionally biased region" description="Basic and acidic residues" evidence="1">
    <location>
        <begin position="19"/>
        <end position="33"/>
    </location>
</feature>
<evidence type="ECO:0000256" key="2">
    <source>
        <dbReference type="SAM" id="Phobius"/>
    </source>
</evidence>
<keyword evidence="2" id="KW-1133">Transmembrane helix</keyword>
<protein>
    <submittedName>
        <fullName evidence="3">Cell division protein FtsB</fullName>
    </submittedName>
</protein>
<proteinExistence type="predicted"/>
<keyword evidence="3" id="KW-0131">Cell cycle</keyword>
<evidence type="ECO:0000313" key="3">
    <source>
        <dbReference type="EMBL" id="NYI67868.1"/>
    </source>
</evidence>
<dbReference type="InterPro" id="IPR007060">
    <property type="entry name" value="FtsL/DivIC"/>
</dbReference>
<dbReference type="GO" id="GO:0051301">
    <property type="term" value="P:cell division"/>
    <property type="evidence" value="ECO:0007669"/>
    <property type="project" value="UniProtKB-KW"/>
</dbReference>